<dbReference type="PANTHER" id="PTHR30537:SF72">
    <property type="entry name" value="LYSR FAMILY TRANSCRIPTIONAL REGULATOR"/>
    <property type="match status" value="1"/>
</dbReference>
<dbReference type="Pfam" id="PF00126">
    <property type="entry name" value="HTH_1"/>
    <property type="match status" value="1"/>
</dbReference>
<dbReference type="GO" id="GO:0006351">
    <property type="term" value="P:DNA-templated transcription"/>
    <property type="evidence" value="ECO:0007669"/>
    <property type="project" value="TreeGrafter"/>
</dbReference>
<protein>
    <submittedName>
        <fullName evidence="6">LysR family transcriptional regulator</fullName>
    </submittedName>
</protein>
<reference evidence="8 9" key="1">
    <citation type="submission" date="2014-11" db="EMBL/GenBank/DDBJ databases">
        <title>Pan-genome of Gallibacterium spp.</title>
        <authorList>
            <person name="Kudirkiene E."/>
            <person name="Bojesen A.M."/>
        </authorList>
    </citation>
    <scope>NUCLEOTIDE SEQUENCE [LARGE SCALE GENOMIC DNA]</scope>
    <source>
        <strain evidence="7 8">18469/18</strain>
        <strain evidence="6 9">F150</strain>
    </source>
</reference>
<dbReference type="PATRIC" id="fig|505341.3.peg.72"/>
<dbReference type="Pfam" id="PF03466">
    <property type="entry name" value="LysR_substrate"/>
    <property type="match status" value="1"/>
</dbReference>
<sequence length="298" mass="33455">MDQLLAMRVFTKVVDTGSFNKAAEQLNIPRSTVSKLVQDLENHLTIKLLHRTTRQLSITPEGKEYYGYAVRIIEELDFAKQAVLGRRYQPSGVLHIEAPSLLAEHWLISKLPDFHRQFPDIKLRLTISDRIAHLISENVDCALRIGQITDESLIARPLMTLDFVNCASSAYLAHFGTPQTLADLSLHQIVGYQNDNGKVKSLIFVLNDEQWQAPAPHFACNKGTGLIAMLKAGLGIGQTFRLLVQDELASGELVEVLPQYCHPTMLLSLVYPANRHKNARLAVFIDWLMALSRDMQSS</sequence>
<dbReference type="GO" id="GO:0003700">
    <property type="term" value="F:DNA-binding transcription factor activity"/>
    <property type="evidence" value="ECO:0007669"/>
    <property type="project" value="InterPro"/>
</dbReference>
<dbReference type="PANTHER" id="PTHR30537">
    <property type="entry name" value="HTH-TYPE TRANSCRIPTIONAL REGULATOR"/>
    <property type="match status" value="1"/>
</dbReference>
<dbReference type="EMBL" id="JTJU01000051">
    <property type="protein sequence ID" value="OBX08899.1"/>
    <property type="molecule type" value="Genomic_DNA"/>
</dbReference>
<dbReference type="PROSITE" id="PS50931">
    <property type="entry name" value="HTH_LYSR"/>
    <property type="match status" value="1"/>
</dbReference>
<dbReference type="Gene3D" id="1.10.10.10">
    <property type="entry name" value="Winged helix-like DNA-binding domain superfamily/Winged helix DNA-binding domain"/>
    <property type="match status" value="1"/>
</dbReference>
<evidence type="ECO:0000256" key="4">
    <source>
        <dbReference type="ARBA" id="ARBA00023163"/>
    </source>
</evidence>
<dbReference type="STRING" id="505341.QV08_10090"/>
<dbReference type="InterPro" id="IPR036390">
    <property type="entry name" value="WH_DNA-bd_sf"/>
</dbReference>
<keyword evidence="4" id="KW-0804">Transcription</keyword>
<proteinExistence type="inferred from homology"/>
<name>A0A1A7P352_9PAST</name>
<evidence type="ECO:0000313" key="9">
    <source>
        <dbReference type="Proteomes" id="UP000092649"/>
    </source>
</evidence>
<keyword evidence="3" id="KW-0238">DNA-binding</keyword>
<dbReference type="OrthoDB" id="9786526at2"/>
<accession>A0A1A7P352</accession>
<dbReference type="InterPro" id="IPR036388">
    <property type="entry name" value="WH-like_DNA-bd_sf"/>
</dbReference>
<gene>
    <name evidence="6" type="ORF">QS62_00370</name>
    <name evidence="7" type="ORF">QV09_09215</name>
</gene>
<dbReference type="Proteomes" id="UP000092649">
    <property type="component" value="Unassembled WGS sequence"/>
</dbReference>
<dbReference type="InterPro" id="IPR000847">
    <property type="entry name" value="LysR_HTH_N"/>
</dbReference>
<dbReference type="SUPFAM" id="SSF46785">
    <property type="entry name" value="Winged helix' DNA-binding domain"/>
    <property type="match status" value="1"/>
</dbReference>
<evidence type="ECO:0000313" key="6">
    <source>
        <dbReference type="EMBL" id="OBW96433.1"/>
    </source>
</evidence>
<dbReference type="Gene3D" id="3.40.190.290">
    <property type="match status" value="1"/>
</dbReference>
<evidence type="ECO:0000313" key="7">
    <source>
        <dbReference type="EMBL" id="OBX08899.1"/>
    </source>
</evidence>
<evidence type="ECO:0000256" key="1">
    <source>
        <dbReference type="ARBA" id="ARBA00009437"/>
    </source>
</evidence>
<evidence type="ECO:0000256" key="3">
    <source>
        <dbReference type="ARBA" id="ARBA00023125"/>
    </source>
</evidence>
<dbReference type="InterPro" id="IPR058163">
    <property type="entry name" value="LysR-type_TF_proteobact-type"/>
</dbReference>
<keyword evidence="2" id="KW-0805">Transcription regulation</keyword>
<organism evidence="6 9">
    <name type="scientific">Gallibacterium salpingitidis</name>
    <dbReference type="NCBI Taxonomy" id="505341"/>
    <lineage>
        <taxon>Bacteria</taxon>
        <taxon>Pseudomonadati</taxon>
        <taxon>Pseudomonadota</taxon>
        <taxon>Gammaproteobacteria</taxon>
        <taxon>Pasteurellales</taxon>
        <taxon>Pasteurellaceae</taxon>
        <taxon>Gallibacterium</taxon>
    </lineage>
</organism>
<keyword evidence="9" id="KW-1185">Reference proteome</keyword>
<dbReference type="GO" id="GO:0043565">
    <property type="term" value="F:sequence-specific DNA binding"/>
    <property type="evidence" value="ECO:0007669"/>
    <property type="project" value="TreeGrafter"/>
</dbReference>
<dbReference type="SUPFAM" id="SSF53850">
    <property type="entry name" value="Periplasmic binding protein-like II"/>
    <property type="match status" value="1"/>
</dbReference>
<feature type="domain" description="HTH lysR-type" evidence="5">
    <location>
        <begin position="1"/>
        <end position="59"/>
    </location>
</feature>
<comment type="caution">
    <text evidence="6">The sequence shown here is derived from an EMBL/GenBank/DDBJ whole genome shotgun (WGS) entry which is preliminary data.</text>
</comment>
<dbReference type="EMBL" id="JTJL01000001">
    <property type="protein sequence ID" value="OBW96433.1"/>
    <property type="molecule type" value="Genomic_DNA"/>
</dbReference>
<dbReference type="InterPro" id="IPR005119">
    <property type="entry name" value="LysR_subst-bd"/>
</dbReference>
<dbReference type="RefSeq" id="WP_066104173.1">
    <property type="nucleotide sequence ID" value="NZ_CP103875.1"/>
</dbReference>
<evidence type="ECO:0000313" key="8">
    <source>
        <dbReference type="Proteomes" id="UP000092527"/>
    </source>
</evidence>
<evidence type="ECO:0000256" key="2">
    <source>
        <dbReference type="ARBA" id="ARBA00023015"/>
    </source>
</evidence>
<evidence type="ECO:0000259" key="5">
    <source>
        <dbReference type="PROSITE" id="PS50931"/>
    </source>
</evidence>
<comment type="similarity">
    <text evidence="1">Belongs to the LysR transcriptional regulatory family.</text>
</comment>
<dbReference type="Proteomes" id="UP000092527">
    <property type="component" value="Unassembled WGS sequence"/>
</dbReference>
<dbReference type="AlphaFoldDB" id="A0A1A7P352"/>
<dbReference type="FunFam" id="1.10.10.10:FF:000001">
    <property type="entry name" value="LysR family transcriptional regulator"/>
    <property type="match status" value="1"/>
</dbReference>